<proteinExistence type="inferred from homology"/>
<evidence type="ECO:0000259" key="15">
    <source>
        <dbReference type="PROSITE" id="PS50157"/>
    </source>
</evidence>
<feature type="domain" description="C2H2-type" evidence="15">
    <location>
        <begin position="50"/>
        <end position="78"/>
    </location>
</feature>
<keyword evidence="10" id="KW-0804">Transcription</keyword>
<keyword evidence="9" id="KW-0238">DNA-binding</keyword>
<dbReference type="GO" id="GO:0000981">
    <property type="term" value="F:DNA-binding transcription factor activity, RNA polymerase II-specific"/>
    <property type="evidence" value="ECO:0007669"/>
    <property type="project" value="TreeGrafter"/>
</dbReference>
<evidence type="ECO:0000256" key="14">
    <source>
        <dbReference type="SAM" id="SignalP"/>
    </source>
</evidence>
<dbReference type="PANTHER" id="PTHR24394:SF48">
    <property type="entry name" value="ZINC FINGER PROTEIN 771"/>
    <property type="match status" value="1"/>
</dbReference>
<evidence type="ECO:0000256" key="2">
    <source>
        <dbReference type="ARBA" id="ARBA00004123"/>
    </source>
</evidence>
<keyword evidence="8" id="KW-0805">Transcription regulation</keyword>
<feature type="chain" id="PRO_5013708479" description="C2H2-type domain-containing protein" evidence="14">
    <location>
        <begin position="19"/>
        <end position="166"/>
    </location>
</feature>
<dbReference type="SUPFAM" id="SSF57667">
    <property type="entry name" value="beta-beta-alpha zinc fingers"/>
    <property type="match status" value="1"/>
</dbReference>
<organism evidence="16 17">
    <name type="scientific">Aquarana catesbeiana</name>
    <name type="common">American bullfrog</name>
    <name type="synonym">Rana catesbeiana</name>
    <dbReference type="NCBI Taxonomy" id="8400"/>
    <lineage>
        <taxon>Eukaryota</taxon>
        <taxon>Metazoa</taxon>
        <taxon>Chordata</taxon>
        <taxon>Craniata</taxon>
        <taxon>Vertebrata</taxon>
        <taxon>Euteleostomi</taxon>
        <taxon>Amphibia</taxon>
        <taxon>Batrachia</taxon>
        <taxon>Anura</taxon>
        <taxon>Neobatrachia</taxon>
        <taxon>Ranoidea</taxon>
        <taxon>Ranidae</taxon>
        <taxon>Aquarana</taxon>
    </lineage>
</organism>
<keyword evidence="4" id="KW-0479">Metal-binding</keyword>
<protein>
    <recommendedName>
        <fullName evidence="15">C2H2-type domain-containing protein</fullName>
    </recommendedName>
</protein>
<evidence type="ECO:0000256" key="4">
    <source>
        <dbReference type="ARBA" id="ARBA00022723"/>
    </source>
</evidence>
<evidence type="ECO:0000313" key="17">
    <source>
        <dbReference type="Proteomes" id="UP000228934"/>
    </source>
</evidence>
<comment type="function">
    <text evidence="1">May be involved in transcriptional regulation.</text>
</comment>
<keyword evidence="7" id="KW-0862">Zinc</keyword>
<dbReference type="GO" id="GO:0003677">
    <property type="term" value="F:DNA binding"/>
    <property type="evidence" value="ECO:0007669"/>
    <property type="project" value="UniProtKB-KW"/>
</dbReference>
<evidence type="ECO:0000256" key="1">
    <source>
        <dbReference type="ARBA" id="ARBA00003767"/>
    </source>
</evidence>
<dbReference type="FunFam" id="3.30.160.60:FF:000100">
    <property type="entry name" value="Zinc finger 45-like"/>
    <property type="match status" value="2"/>
</dbReference>
<dbReference type="Gene3D" id="3.30.160.60">
    <property type="entry name" value="Classic Zinc Finger"/>
    <property type="match status" value="2"/>
</dbReference>
<evidence type="ECO:0000256" key="5">
    <source>
        <dbReference type="ARBA" id="ARBA00022737"/>
    </source>
</evidence>
<dbReference type="GO" id="GO:0008270">
    <property type="term" value="F:zinc ion binding"/>
    <property type="evidence" value="ECO:0007669"/>
    <property type="project" value="UniProtKB-KW"/>
</dbReference>
<sequence length="166" mass="18911">MFYVTIYVFLYLIVLASGVKKFKCDFCVQSFHRISELKRHTWTHTGELPYRCKICGKGCRHPSNMKKHIRTVHKADMRVQINREHASPRFCKNRRPASKFSSQVQMLPPDHSIPVSGITGDQVIQTDSVSPLSLSYISIFTGDEQSANDFPPYDSQSASSNNVRSL</sequence>
<dbReference type="PANTHER" id="PTHR24394">
    <property type="entry name" value="ZINC FINGER PROTEIN"/>
    <property type="match status" value="1"/>
</dbReference>
<evidence type="ECO:0000256" key="6">
    <source>
        <dbReference type="ARBA" id="ARBA00022771"/>
    </source>
</evidence>
<accession>A0A2G9RYY1</accession>
<gene>
    <name evidence="16" type="ORF">AB205_0028590</name>
</gene>
<evidence type="ECO:0000256" key="3">
    <source>
        <dbReference type="ARBA" id="ARBA00006991"/>
    </source>
</evidence>
<evidence type="ECO:0000256" key="13">
    <source>
        <dbReference type="SAM" id="MobiDB-lite"/>
    </source>
</evidence>
<keyword evidence="17" id="KW-1185">Reference proteome</keyword>
<keyword evidence="11" id="KW-0539">Nucleus</keyword>
<dbReference type="Pfam" id="PF00096">
    <property type="entry name" value="zf-C2H2"/>
    <property type="match status" value="1"/>
</dbReference>
<name>A0A2G9RYY1_AQUCT</name>
<reference evidence="17" key="1">
    <citation type="journal article" date="2017" name="Nat. Commun.">
        <title>The North American bullfrog draft genome provides insight into hormonal regulation of long noncoding RNA.</title>
        <authorList>
            <person name="Hammond S.A."/>
            <person name="Warren R.L."/>
            <person name="Vandervalk B.P."/>
            <person name="Kucuk E."/>
            <person name="Khan H."/>
            <person name="Gibb E.A."/>
            <person name="Pandoh P."/>
            <person name="Kirk H."/>
            <person name="Zhao Y."/>
            <person name="Jones M."/>
            <person name="Mungall A.J."/>
            <person name="Coope R."/>
            <person name="Pleasance S."/>
            <person name="Moore R.A."/>
            <person name="Holt R.A."/>
            <person name="Round J.M."/>
            <person name="Ohora S."/>
            <person name="Walle B.V."/>
            <person name="Veldhoen N."/>
            <person name="Helbing C.C."/>
            <person name="Birol I."/>
        </authorList>
    </citation>
    <scope>NUCLEOTIDE SEQUENCE [LARGE SCALE GENOMIC DNA]</scope>
</reference>
<dbReference type="EMBL" id="KV931608">
    <property type="protein sequence ID" value="PIO32423.1"/>
    <property type="molecule type" value="Genomic_DNA"/>
</dbReference>
<comment type="subcellular location">
    <subcellularLocation>
        <location evidence="2">Nucleus</location>
    </subcellularLocation>
</comment>
<dbReference type="InterPro" id="IPR013087">
    <property type="entry name" value="Znf_C2H2_type"/>
</dbReference>
<evidence type="ECO:0000256" key="11">
    <source>
        <dbReference type="ARBA" id="ARBA00023242"/>
    </source>
</evidence>
<evidence type="ECO:0000256" key="7">
    <source>
        <dbReference type="ARBA" id="ARBA00022833"/>
    </source>
</evidence>
<evidence type="ECO:0000256" key="9">
    <source>
        <dbReference type="ARBA" id="ARBA00023125"/>
    </source>
</evidence>
<dbReference type="SMART" id="SM00355">
    <property type="entry name" value="ZnF_C2H2"/>
    <property type="match status" value="2"/>
</dbReference>
<evidence type="ECO:0000256" key="10">
    <source>
        <dbReference type="ARBA" id="ARBA00023163"/>
    </source>
</evidence>
<keyword evidence="6 12" id="KW-0863">Zinc-finger</keyword>
<dbReference type="AlphaFoldDB" id="A0A2G9RYY1"/>
<feature type="signal peptide" evidence="14">
    <location>
        <begin position="1"/>
        <end position="18"/>
    </location>
</feature>
<dbReference type="OrthoDB" id="624345at2759"/>
<keyword evidence="14" id="KW-0732">Signal</keyword>
<dbReference type="InterPro" id="IPR036236">
    <property type="entry name" value="Znf_C2H2_sf"/>
</dbReference>
<evidence type="ECO:0000256" key="8">
    <source>
        <dbReference type="ARBA" id="ARBA00023015"/>
    </source>
</evidence>
<feature type="region of interest" description="Disordered" evidence="13">
    <location>
        <begin position="147"/>
        <end position="166"/>
    </location>
</feature>
<dbReference type="GO" id="GO:0005634">
    <property type="term" value="C:nucleus"/>
    <property type="evidence" value="ECO:0007669"/>
    <property type="project" value="UniProtKB-SubCell"/>
</dbReference>
<evidence type="ECO:0000313" key="16">
    <source>
        <dbReference type="EMBL" id="PIO32423.1"/>
    </source>
</evidence>
<dbReference type="PROSITE" id="PS00028">
    <property type="entry name" value="ZINC_FINGER_C2H2_1"/>
    <property type="match status" value="2"/>
</dbReference>
<dbReference type="PROSITE" id="PS50157">
    <property type="entry name" value="ZINC_FINGER_C2H2_2"/>
    <property type="match status" value="2"/>
</dbReference>
<evidence type="ECO:0000256" key="12">
    <source>
        <dbReference type="PROSITE-ProRule" id="PRU00042"/>
    </source>
</evidence>
<feature type="domain" description="C2H2-type" evidence="15">
    <location>
        <begin position="22"/>
        <end position="49"/>
    </location>
</feature>
<keyword evidence="5" id="KW-0677">Repeat</keyword>
<dbReference type="Proteomes" id="UP000228934">
    <property type="component" value="Unassembled WGS sequence"/>
</dbReference>
<comment type="similarity">
    <text evidence="3">Belongs to the krueppel C2H2-type zinc-finger protein family.</text>
</comment>